<dbReference type="PANTHER" id="PTHR42733:SF12">
    <property type="entry name" value="PROTEINASE"/>
    <property type="match status" value="1"/>
</dbReference>
<dbReference type="RefSeq" id="WP_085211703.1">
    <property type="nucleotide sequence ID" value="NZ_FXAM01000001.1"/>
</dbReference>
<dbReference type="InterPro" id="IPR006286">
    <property type="entry name" value="C56_PfpI-like"/>
</dbReference>
<dbReference type="PROSITE" id="PS51276">
    <property type="entry name" value="PEPTIDASE_C56_PFPI"/>
    <property type="match status" value="1"/>
</dbReference>
<evidence type="ECO:0000313" key="4">
    <source>
        <dbReference type="EMBL" id="SMF94379.1"/>
    </source>
</evidence>
<feature type="region of interest" description="Disordered" evidence="2">
    <location>
        <begin position="177"/>
        <end position="198"/>
    </location>
</feature>
<evidence type="ECO:0000313" key="5">
    <source>
        <dbReference type="Proteomes" id="UP000192923"/>
    </source>
</evidence>
<dbReference type="Proteomes" id="UP000192923">
    <property type="component" value="Unassembled WGS sequence"/>
</dbReference>
<keyword evidence="4" id="KW-0645">Protease</keyword>
<evidence type="ECO:0000256" key="1">
    <source>
        <dbReference type="ARBA" id="ARBA00008542"/>
    </source>
</evidence>
<dbReference type="GO" id="GO:0008233">
    <property type="term" value="F:peptidase activity"/>
    <property type="evidence" value="ECO:0007669"/>
    <property type="project" value="UniProtKB-KW"/>
</dbReference>
<comment type="similarity">
    <text evidence="1">Belongs to the peptidase C56 family.</text>
</comment>
<feature type="domain" description="DJ-1/PfpI" evidence="3">
    <location>
        <begin position="8"/>
        <end position="176"/>
    </location>
</feature>
<dbReference type="PANTHER" id="PTHR42733">
    <property type="entry name" value="DJ-1 PROTEIN"/>
    <property type="match status" value="1"/>
</dbReference>
<dbReference type="GO" id="GO:0006508">
    <property type="term" value="P:proteolysis"/>
    <property type="evidence" value="ECO:0007669"/>
    <property type="project" value="UniProtKB-KW"/>
</dbReference>
<gene>
    <name evidence="4" type="ORF">SAMN02949497_1692</name>
</gene>
<dbReference type="SUPFAM" id="SSF52317">
    <property type="entry name" value="Class I glutamine amidotransferase-like"/>
    <property type="match status" value="1"/>
</dbReference>
<sequence length="198" mass="21418">MAQPPQGKKVAILVESGFEQSELIEPRRALEQAGAEASVVSPTAGRVKAWHAADWGENVPVDVPLAQASPDQFDALLLPGGVINPDKLRMNPEAVAFVHGFFDAGKPVAAICHGPWTLIDAGVVRGRRLTSWPSLKRDLQNAGAEWVDQAVVVDQGLVSSRKPDDLPDFNRKMIEEFAEGRHPRQARPGVATETRAAH</sequence>
<dbReference type="NCBIfam" id="TIGR01382">
    <property type="entry name" value="PfpI"/>
    <property type="match status" value="1"/>
</dbReference>
<evidence type="ECO:0000259" key="3">
    <source>
        <dbReference type="Pfam" id="PF01965"/>
    </source>
</evidence>
<evidence type="ECO:0000256" key="2">
    <source>
        <dbReference type="SAM" id="MobiDB-lite"/>
    </source>
</evidence>
<dbReference type="OrthoDB" id="9792284at2"/>
<name>A0A1Y6CUP7_9GAMM</name>
<dbReference type="CDD" id="cd03134">
    <property type="entry name" value="GATase1_PfpI_like"/>
    <property type="match status" value="1"/>
</dbReference>
<dbReference type="EMBL" id="FXAM01000001">
    <property type="protein sequence ID" value="SMF94379.1"/>
    <property type="molecule type" value="Genomic_DNA"/>
</dbReference>
<protein>
    <submittedName>
        <fullName evidence="4">Protease I</fullName>
    </submittedName>
</protein>
<organism evidence="4 5">
    <name type="scientific">Methylomagnum ishizawai</name>
    <dbReference type="NCBI Taxonomy" id="1760988"/>
    <lineage>
        <taxon>Bacteria</taxon>
        <taxon>Pseudomonadati</taxon>
        <taxon>Pseudomonadota</taxon>
        <taxon>Gammaproteobacteria</taxon>
        <taxon>Methylococcales</taxon>
        <taxon>Methylococcaceae</taxon>
        <taxon>Methylomagnum</taxon>
    </lineage>
</organism>
<dbReference type="STRING" id="1760988.SAMN02949497_1692"/>
<reference evidence="4 5" key="1">
    <citation type="submission" date="2016-12" db="EMBL/GenBank/DDBJ databases">
        <authorList>
            <person name="Song W.-J."/>
            <person name="Kurnit D.M."/>
        </authorList>
    </citation>
    <scope>NUCLEOTIDE SEQUENCE [LARGE SCALE GENOMIC DNA]</scope>
    <source>
        <strain evidence="4 5">175</strain>
    </source>
</reference>
<keyword evidence="5" id="KW-1185">Reference proteome</keyword>
<accession>A0A1Y6CUP7</accession>
<dbReference type="AlphaFoldDB" id="A0A1Y6CUP7"/>
<keyword evidence="4" id="KW-0378">Hydrolase</keyword>
<proteinExistence type="inferred from homology"/>
<dbReference type="Gene3D" id="3.40.50.880">
    <property type="match status" value="1"/>
</dbReference>
<dbReference type="InterPro" id="IPR002818">
    <property type="entry name" value="DJ-1/PfpI"/>
</dbReference>
<dbReference type="Pfam" id="PF01965">
    <property type="entry name" value="DJ-1_PfpI"/>
    <property type="match status" value="1"/>
</dbReference>
<dbReference type="InterPro" id="IPR029062">
    <property type="entry name" value="Class_I_gatase-like"/>
</dbReference>